<evidence type="ECO:0000256" key="2">
    <source>
        <dbReference type="ARBA" id="ARBA00034247"/>
    </source>
</evidence>
<dbReference type="GO" id="GO:0052621">
    <property type="term" value="F:diguanylate cyclase activity"/>
    <property type="evidence" value="ECO:0007669"/>
    <property type="project" value="UniProtKB-EC"/>
</dbReference>
<reference evidence="4 5" key="2">
    <citation type="journal article" date="2012" name="Int. J. Syst. Evol. Microbiol.">
        <title>Magnetococcus marinus gen. nov., sp. nov., a marine, magnetotactic bacterium that represents a novel lineage (Magnetococcaceae fam. nov.; Magnetococcales ord. nov.) at the base of the Alphaproteobacteria.</title>
        <authorList>
            <person name="Bazylinski D.A."/>
            <person name="Williams T.J."/>
            <person name="Lefevre C.T."/>
            <person name="Berg R.J."/>
            <person name="Zhang C.L."/>
            <person name="Bowser S.S."/>
            <person name="Dean A.J."/>
            <person name="Beveridge T.J."/>
        </authorList>
    </citation>
    <scope>NUCLEOTIDE SEQUENCE [LARGE SCALE GENOMIC DNA]</scope>
    <source>
        <strain evidence="5">ATCC BAA-1437 / JCM 17883 / MC-1</strain>
    </source>
</reference>
<dbReference type="HOGENOM" id="CLU_000445_11_16_5"/>
<evidence type="ECO:0000313" key="4">
    <source>
        <dbReference type="EMBL" id="ABK45132.1"/>
    </source>
</evidence>
<gene>
    <name evidence="4" type="ordered locus">Mmc1_2636</name>
</gene>
<dbReference type="STRING" id="156889.Mmc1_2636"/>
<sequence>MFWLQIDWMLAPSEEAHQFLIFNSIMRTIISLVGAWLIYSLRKALQQLEVMATHDKLTGILNRHGFQERGKYIIDQSQRHSWPLAVVMMDIDHFKKINDSFGHDIGDLVLQSLGSELKKSVRSTDIVARLGGEEFALILPNTDSKHAHQIADSIRKKIETSRLSLPDGKFLTYTLSLGVTSGLGIDKMDLLLNQADNALYRAKGTGRNRVVSFHQTAHSC</sequence>
<dbReference type="SMART" id="SM00267">
    <property type="entry name" value="GGDEF"/>
    <property type="match status" value="1"/>
</dbReference>
<evidence type="ECO:0000259" key="3">
    <source>
        <dbReference type="PROSITE" id="PS50887"/>
    </source>
</evidence>
<dbReference type="NCBIfam" id="TIGR00254">
    <property type="entry name" value="GGDEF"/>
    <property type="match status" value="1"/>
</dbReference>
<dbReference type="PROSITE" id="PS50887">
    <property type="entry name" value="GGDEF"/>
    <property type="match status" value="1"/>
</dbReference>
<dbReference type="PANTHER" id="PTHR45138:SF9">
    <property type="entry name" value="DIGUANYLATE CYCLASE DGCM-RELATED"/>
    <property type="match status" value="1"/>
</dbReference>
<dbReference type="InterPro" id="IPR050469">
    <property type="entry name" value="Diguanylate_Cyclase"/>
</dbReference>
<reference evidence="5" key="1">
    <citation type="journal article" date="2009" name="Appl. Environ. Microbiol.">
        <title>Complete genome sequence of the chemolithoautotrophic marine magnetotactic coccus strain MC-1.</title>
        <authorList>
            <person name="Schubbe S."/>
            <person name="Williams T.J."/>
            <person name="Xie G."/>
            <person name="Kiss H.E."/>
            <person name="Brettin T.S."/>
            <person name="Martinez D."/>
            <person name="Ross C.A."/>
            <person name="Schuler D."/>
            <person name="Cox B.L."/>
            <person name="Nealson K.H."/>
            <person name="Bazylinski D.A."/>
        </authorList>
    </citation>
    <scope>NUCLEOTIDE SEQUENCE [LARGE SCALE GENOMIC DNA]</scope>
    <source>
        <strain evidence="5">ATCC BAA-1437 / JCM 17883 / MC-1</strain>
    </source>
</reference>
<comment type="catalytic activity">
    <reaction evidence="2">
        <text>2 GTP = 3',3'-c-di-GMP + 2 diphosphate</text>
        <dbReference type="Rhea" id="RHEA:24898"/>
        <dbReference type="ChEBI" id="CHEBI:33019"/>
        <dbReference type="ChEBI" id="CHEBI:37565"/>
        <dbReference type="ChEBI" id="CHEBI:58805"/>
        <dbReference type="EC" id="2.7.7.65"/>
    </reaction>
</comment>
<name>A0LAY9_MAGMM</name>
<dbReference type="EC" id="2.7.7.65" evidence="1"/>
<evidence type="ECO:0000313" key="5">
    <source>
        <dbReference type="Proteomes" id="UP000002586"/>
    </source>
</evidence>
<dbReference type="Proteomes" id="UP000002586">
    <property type="component" value="Chromosome"/>
</dbReference>
<dbReference type="AlphaFoldDB" id="A0LAY9"/>
<dbReference type="Pfam" id="PF00990">
    <property type="entry name" value="GGDEF"/>
    <property type="match status" value="1"/>
</dbReference>
<dbReference type="CDD" id="cd01949">
    <property type="entry name" value="GGDEF"/>
    <property type="match status" value="1"/>
</dbReference>
<dbReference type="SUPFAM" id="SSF55073">
    <property type="entry name" value="Nucleotide cyclase"/>
    <property type="match status" value="1"/>
</dbReference>
<dbReference type="KEGG" id="mgm:Mmc1_2636"/>
<dbReference type="EMBL" id="CP000471">
    <property type="protein sequence ID" value="ABK45132.1"/>
    <property type="molecule type" value="Genomic_DNA"/>
</dbReference>
<evidence type="ECO:0000256" key="1">
    <source>
        <dbReference type="ARBA" id="ARBA00012528"/>
    </source>
</evidence>
<dbReference type="InterPro" id="IPR000160">
    <property type="entry name" value="GGDEF_dom"/>
</dbReference>
<dbReference type="Gene3D" id="3.30.70.270">
    <property type="match status" value="1"/>
</dbReference>
<dbReference type="PANTHER" id="PTHR45138">
    <property type="entry name" value="REGULATORY COMPONENTS OF SENSORY TRANSDUCTION SYSTEM"/>
    <property type="match status" value="1"/>
</dbReference>
<protein>
    <recommendedName>
        <fullName evidence="1">diguanylate cyclase</fullName>
        <ecNumber evidence="1">2.7.7.65</ecNumber>
    </recommendedName>
</protein>
<keyword evidence="5" id="KW-1185">Reference proteome</keyword>
<organism evidence="4 5">
    <name type="scientific">Magnetococcus marinus (strain ATCC BAA-1437 / JCM 17883 / MC-1)</name>
    <dbReference type="NCBI Taxonomy" id="156889"/>
    <lineage>
        <taxon>Bacteria</taxon>
        <taxon>Pseudomonadati</taxon>
        <taxon>Pseudomonadota</taxon>
        <taxon>Magnetococcia</taxon>
        <taxon>Magnetococcales</taxon>
        <taxon>Magnetococcaceae</taxon>
        <taxon>Magnetococcus</taxon>
    </lineage>
</organism>
<proteinExistence type="predicted"/>
<dbReference type="eggNOG" id="COG3706">
    <property type="taxonomic scope" value="Bacteria"/>
</dbReference>
<accession>A0LAY9</accession>
<dbReference type="InterPro" id="IPR029787">
    <property type="entry name" value="Nucleotide_cyclase"/>
</dbReference>
<dbReference type="FunFam" id="3.30.70.270:FF:000001">
    <property type="entry name" value="Diguanylate cyclase domain protein"/>
    <property type="match status" value="1"/>
</dbReference>
<feature type="domain" description="GGDEF" evidence="3">
    <location>
        <begin position="82"/>
        <end position="215"/>
    </location>
</feature>
<dbReference type="InterPro" id="IPR043128">
    <property type="entry name" value="Rev_trsase/Diguanyl_cyclase"/>
</dbReference>